<name>A0A2K3KIS3_TRIPR</name>
<dbReference type="EMBL" id="ASHM01098080">
    <property type="protein sequence ID" value="PNX66172.1"/>
    <property type="molecule type" value="Genomic_DNA"/>
</dbReference>
<feature type="compositionally biased region" description="Low complexity" evidence="1">
    <location>
        <begin position="9"/>
        <end position="24"/>
    </location>
</feature>
<dbReference type="Proteomes" id="UP000236291">
    <property type="component" value="Unassembled WGS sequence"/>
</dbReference>
<feature type="region of interest" description="Disordered" evidence="1">
    <location>
        <begin position="37"/>
        <end position="87"/>
    </location>
</feature>
<sequence>EQNHLLIFNPSQSPSQHSHNSSPSLLQRVISFNLNKHEPAQPKFEKPSPDPKVSKVKMKKSASEMKFDREEEDEVTVERRRPAATIS</sequence>
<dbReference type="AlphaFoldDB" id="A0A2K3KIS3"/>
<feature type="non-terminal residue" evidence="2">
    <location>
        <position position="1"/>
    </location>
</feature>
<reference evidence="2 3" key="1">
    <citation type="journal article" date="2014" name="Am. J. Bot.">
        <title>Genome assembly and annotation for red clover (Trifolium pratense; Fabaceae).</title>
        <authorList>
            <person name="Istvanek J."/>
            <person name="Jaros M."/>
            <person name="Krenek A."/>
            <person name="Repkova J."/>
        </authorList>
    </citation>
    <scope>NUCLEOTIDE SEQUENCE [LARGE SCALE GENOMIC DNA]</scope>
    <source>
        <strain evidence="3">cv. Tatra</strain>
        <tissue evidence="2">Young leaves</tissue>
    </source>
</reference>
<feature type="region of interest" description="Disordered" evidence="1">
    <location>
        <begin position="1"/>
        <end position="24"/>
    </location>
</feature>
<gene>
    <name evidence="2" type="ORF">L195_g054944</name>
</gene>
<evidence type="ECO:0000256" key="1">
    <source>
        <dbReference type="SAM" id="MobiDB-lite"/>
    </source>
</evidence>
<evidence type="ECO:0000313" key="3">
    <source>
        <dbReference type="Proteomes" id="UP000236291"/>
    </source>
</evidence>
<protein>
    <submittedName>
        <fullName evidence="2">Uncharacterized protein</fullName>
    </submittedName>
</protein>
<organism evidence="2 3">
    <name type="scientific">Trifolium pratense</name>
    <name type="common">Red clover</name>
    <dbReference type="NCBI Taxonomy" id="57577"/>
    <lineage>
        <taxon>Eukaryota</taxon>
        <taxon>Viridiplantae</taxon>
        <taxon>Streptophyta</taxon>
        <taxon>Embryophyta</taxon>
        <taxon>Tracheophyta</taxon>
        <taxon>Spermatophyta</taxon>
        <taxon>Magnoliopsida</taxon>
        <taxon>eudicotyledons</taxon>
        <taxon>Gunneridae</taxon>
        <taxon>Pentapetalae</taxon>
        <taxon>rosids</taxon>
        <taxon>fabids</taxon>
        <taxon>Fabales</taxon>
        <taxon>Fabaceae</taxon>
        <taxon>Papilionoideae</taxon>
        <taxon>50 kb inversion clade</taxon>
        <taxon>NPAAA clade</taxon>
        <taxon>Hologalegina</taxon>
        <taxon>IRL clade</taxon>
        <taxon>Trifolieae</taxon>
        <taxon>Trifolium</taxon>
    </lineage>
</organism>
<reference evidence="2 3" key="2">
    <citation type="journal article" date="2017" name="Front. Plant Sci.">
        <title>Gene Classification and Mining of Molecular Markers Useful in Red Clover (Trifolium pratense) Breeding.</title>
        <authorList>
            <person name="Istvanek J."/>
            <person name="Dluhosova J."/>
            <person name="Dluhos P."/>
            <person name="Patkova L."/>
            <person name="Nedelnik J."/>
            <person name="Repkova J."/>
        </authorList>
    </citation>
    <scope>NUCLEOTIDE SEQUENCE [LARGE SCALE GENOMIC DNA]</scope>
    <source>
        <strain evidence="3">cv. Tatra</strain>
        <tissue evidence="2">Young leaves</tissue>
    </source>
</reference>
<evidence type="ECO:0000313" key="2">
    <source>
        <dbReference type="EMBL" id="PNX66172.1"/>
    </source>
</evidence>
<feature type="compositionally biased region" description="Basic and acidic residues" evidence="1">
    <location>
        <begin position="37"/>
        <end position="53"/>
    </location>
</feature>
<proteinExistence type="predicted"/>
<accession>A0A2K3KIS3</accession>
<comment type="caution">
    <text evidence="2">The sequence shown here is derived from an EMBL/GenBank/DDBJ whole genome shotgun (WGS) entry which is preliminary data.</text>
</comment>